<keyword evidence="2 5" id="KW-0479">Metal-binding</keyword>
<reference evidence="7" key="1">
    <citation type="submission" date="2020-05" db="UniProtKB">
        <authorList>
            <consortium name="EnsemblMetazoa"/>
        </authorList>
    </citation>
    <scope>IDENTIFICATION</scope>
    <source>
        <strain evidence="7">Aabys</strain>
    </source>
</reference>
<dbReference type="RefSeq" id="XP_005178652.1">
    <property type="nucleotide sequence ID" value="XM_005178595.3"/>
</dbReference>
<dbReference type="InterPro" id="IPR001199">
    <property type="entry name" value="Cyt_B5-like_heme/steroid-bd"/>
</dbReference>
<comment type="similarity">
    <text evidence="4 5">Belongs to the cytochrome b5 family.</text>
</comment>
<dbReference type="SUPFAM" id="SSF55856">
    <property type="entry name" value="Cytochrome b5-like heme/steroid binding domain"/>
    <property type="match status" value="1"/>
</dbReference>
<dbReference type="InterPro" id="IPR050668">
    <property type="entry name" value="Cytochrome_b5"/>
</dbReference>
<organism evidence="7">
    <name type="scientific">Musca domestica</name>
    <name type="common">House fly</name>
    <dbReference type="NCBI Taxonomy" id="7370"/>
    <lineage>
        <taxon>Eukaryota</taxon>
        <taxon>Metazoa</taxon>
        <taxon>Ecdysozoa</taxon>
        <taxon>Arthropoda</taxon>
        <taxon>Hexapoda</taxon>
        <taxon>Insecta</taxon>
        <taxon>Pterygota</taxon>
        <taxon>Neoptera</taxon>
        <taxon>Endopterygota</taxon>
        <taxon>Diptera</taxon>
        <taxon>Brachycera</taxon>
        <taxon>Muscomorpha</taxon>
        <taxon>Muscoidea</taxon>
        <taxon>Muscidae</taxon>
        <taxon>Musca</taxon>
    </lineage>
</organism>
<dbReference type="STRING" id="7370.A0A1I8MIM8"/>
<dbReference type="AlphaFoldDB" id="A0A1I8MIM8"/>
<gene>
    <name evidence="7" type="primary">101889967</name>
    <name evidence="9" type="synonym">LOC101889967</name>
</gene>
<evidence type="ECO:0000256" key="3">
    <source>
        <dbReference type="ARBA" id="ARBA00023004"/>
    </source>
</evidence>
<dbReference type="PANTHER" id="PTHR19359:SF95">
    <property type="entry name" value="CYTOCHROME B5 TYPE B"/>
    <property type="match status" value="1"/>
</dbReference>
<dbReference type="GO" id="GO:0016020">
    <property type="term" value="C:membrane"/>
    <property type="evidence" value="ECO:0007669"/>
    <property type="project" value="TreeGrafter"/>
</dbReference>
<evidence type="ECO:0000256" key="2">
    <source>
        <dbReference type="ARBA" id="ARBA00022723"/>
    </source>
</evidence>
<dbReference type="EnsemblMetazoa" id="MDOA005289-RA">
    <property type="protein sequence ID" value="MDOA005289-PA"/>
    <property type="gene ID" value="MDOA005289"/>
</dbReference>
<dbReference type="GeneID" id="101889967"/>
<dbReference type="InterPro" id="IPR018506">
    <property type="entry name" value="Cyt_B5_heme-BS"/>
</dbReference>
<dbReference type="VEuPathDB" id="VectorBase:MDOA005289"/>
<proteinExistence type="inferred from homology"/>
<dbReference type="Pfam" id="PF00173">
    <property type="entry name" value="Cyt-b5"/>
    <property type="match status" value="1"/>
</dbReference>
<dbReference type="PRINTS" id="PR00363">
    <property type="entry name" value="CYTOCHROMEB5"/>
</dbReference>
<keyword evidence="1 5" id="KW-0349">Heme</keyword>
<dbReference type="PROSITE" id="PS50255">
    <property type="entry name" value="CYTOCHROME_B5_2"/>
    <property type="match status" value="1"/>
</dbReference>
<dbReference type="KEGG" id="mde:101889967"/>
<dbReference type="OrthoDB" id="260091at2759"/>
<evidence type="ECO:0000313" key="9">
    <source>
        <dbReference type="RefSeq" id="XP_005178652.1"/>
    </source>
</evidence>
<sequence length="119" mass="13442">MIGKYTLCDISGNDGKNGKPVWIIIKGDVYDVTTFVKEHPGGEDLIIEYAGRDATKAFNDVGHSIDAIQQMKSFKIGVVDNECQQQCVPSREAKTQEDECCRREKKRKGLFSLFKKNRI</sequence>
<feature type="domain" description="Cytochrome b5 heme-binding" evidence="6">
    <location>
        <begin position="2"/>
        <end position="80"/>
    </location>
</feature>
<dbReference type="eggNOG" id="KOG0537">
    <property type="taxonomic scope" value="Eukaryota"/>
</dbReference>
<accession>A0A1I8MIM8</accession>
<evidence type="ECO:0000259" key="6">
    <source>
        <dbReference type="PROSITE" id="PS50255"/>
    </source>
</evidence>
<dbReference type="PANTHER" id="PTHR19359">
    <property type="entry name" value="CYTOCHROME B5"/>
    <property type="match status" value="1"/>
</dbReference>
<dbReference type="GO" id="GO:0046872">
    <property type="term" value="F:metal ion binding"/>
    <property type="evidence" value="ECO:0007669"/>
    <property type="project" value="UniProtKB-UniRule"/>
</dbReference>
<keyword evidence="8" id="KW-1185">Reference proteome</keyword>
<dbReference type="VEuPathDB" id="VectorBase:MDOMA2_014171"/>
<evidence type="ECO:0000313" key="8">
    <source>
        <dbReference type="Proteomes" id="UP001652621"/>
    </source>
</evidence>
<dbReference type="Proteomes" id="UP001652621">
    <property type="component" value="Unplaced"/>
</dbReference>
<dbReference type="GO" id="GO:0020037">
    <property type="term" value="F:heme binding"/>
    <property type="evidence" value="ECO:0007669"/>
    <property type="project" value="UniProtKB-UniRule"/>
</dbReference>
<dbReference type="PROSITE" id="PS00191">
    <property type="entry name" value="CYTOCHROME_B5_1"/>
    <property type="match status" value="1"/>
</dbReference>
<evidence type="ECO:0000256" key="4">
    <source>
        <dbReference type="ARBA" id="ARBA00038168"/>
    </source>
</evidence>
<keyword evidence="3 5" id="KW-0408">Iron</keyword>
<reference evidence="9" key="2">
    <citation type="submission" date="2025-04" db="UniProtKB">
        <authorList>
            <consortium name="RefSeq"/>
        </authorList>
    </citation>
    <scope>IDENTIFICATION</scope>
    <source>
        <strain evidence="9">Aabys</strain>
    </source>
</reference>
<dbReference type="InterPro" id="IPR036400">
    <property type="entry name" value="Cyt_B5-like_heme/steroid_sf"/>
</dbReference>
<evidence type="ECO:0000256" key="5">
    <source>
        <dbReference type="RuleBase" id="RU362121"/>
    </source>
</evidence>
<dbReference type="Gene3D" id="3.10.120.10">
    <property type="entry name" value="Cytochrome b5-like heme/steroid binding domain"/>
    <property type="match status" value="1"/>
</dbReference>
<evidence type="ECO:0000313" key="7">
    <source>
        <dbReference type="EnsemblMetazoa" id="MDOA005289-PA"/>
    </source>
</evidence>
<protein>
    <submittedName>
        <fullName evidence="9">Cytochrome b5</fullName>
    </submittedName>
</protein>
<evidence type="ECO:0000256" key="1">
    <source>
        <dbReference type="ARBA" id="ARBA00022617"/>
    </source>
</evidence>
<name>A0A1I8MIM8_MUSDO</name>
<dbReference type="SMART" id="SM01117">
    <property type="entry name" value="Cyt-b5"/>
    <property type="match status" value="1"/>
</dbReference>